<sequence length="573" mass="63411">MQARKSAVTMGETLSSAPRSLTFLSSRGFEGHLRRIIGEPEFVHGLAVPVRGRMSALTALWGVGVGKVIWSTDARRMNELHPALRPRASDAAWFICVMRSFRNDYAKHCTVHTNRCEWRFYERGECCKHARPMTVAKKTHGGYARPHPSHLSMAKAKRSQTKIGIALDTSELILTTLANAARLTPVPYLQNAAGVALNIVNIIQGVQSNKSAFLRLANDACALVYIILCRDKEKVPGVAAVTPAYLDHARELADTLHEIYNYTKLQSSRNKLIRMIQYKSDAATIQEYRDRLKQSLDIFTLKSTMSIQDTLAAIKEQVSTMADQTRDIHEREVKRQESLEMEAAKQASLDAEKASEKVKLEQELEKSRSEQERTDKEKAEQERVEKERAEKARAAAEAIKGEQERVEAARAKAGQDQSNVEQKAHQQSHVPESQPTLSSNPFRQQNPFFNRTNSSSSAPHSASSTAQSTPFGVHSALPGPQFALYGGNPALPGLKSLPYLQSAPGLHPPFPGLQYAHPGLYSSPASYMSVAGDRNTYSGSVVNTNSGNTSNTVITNSNNDNSVRTYQGRGRRR</sequence>
<feature type="compositionally biased region" description="Low complexity" evidence="1">
    <location>
        <begin position="543"/>
        <end position="563"/>
    </location>
</feature>
<dbReference type="Proteomes" id="UP001063166">
    <property type="component" value="Unassembled WGS sequence"/>
</dbReference>
<evidence type="ECO:0000256" key="1">
    <source>
        <dbReference type="SAM" id="MobiDB-lite"/>
    </source>
</evidence>
<dbReference type="GO" id="GO:0007166">
    <property type="term" value="P:cell surface receptor signaling pathway"/>
    <property type="evidence" value="ECO:0007669"/>
    <property type="project" value="InterPro"/>
</dbReference>
<accession>A0A9P3PXH8</accession>
<keyword evidence="3" id="KW-1185">Reference proteome</keyword>
<comment type="caution">
    <text evidence="2">The sequence shown here is derived from an EMBL/GenBank/DDBJ whole genome shotgun (WGS) entry which is preliminary data.</text>
</comment>
<dbReference type="InterPro" id="IPR059179">
    <property type="entry name" value="MLKL-like_MCAfunc"/>
</dbReference>
<proteinExistence type="predicted"/>
<feature type="region of interest" description="Disordered" evidence="1">
    <location>
        <begin position="543"/>
        <end position="573"/>
    </location>
</feature>
<protein>
    <submittedName>
        <fullName evidence="2">Uncharacterized protein</fullName>
    </submittedName>
</protein>
<dbReference type="Gene3D" id="1.20.930.20">
    <property type="entry name" value="Adaptor protein Cbl, N-terminal domain"/>
    <property type="match status" value="1"/>
</dbReference>
<evidence type="ECO:0000313" key="2">
    <source>
        <dbReference type="EMBL" id="GLB43798.1"/>
    </source>
</evidence>
<feature type="compositionally biased region" description="Low complexity" evidence="1">
    <location>
        <begin position="452"/>
        <end position="469"/>
    </location>
</feature>
<evidence type="ECO:0000313" key="3">
    <source>
        <dbReference type="Proteomes" id="UP001063166"/>
    </source>
</evidence>
<organism evidence="2 3">
    <name type="scientific">Lyophyllum shimeji</name>
    <name type="common">Hon-shimeji</name>
    <name type="synonym">Tricholoma shimeji</name>
    <dbReference type="NCBI Taxonomy" id="47721"/>
    <lineage>
        <taxon>Eukaryota</taxon>
        <taxon>Fungi</taxon>
        <taxon>Dikarya</taxon>
        <taxon>Basidiomycota</taxon>
        <taxon>Agaricomycotina</taxon>
        <taxon>Agaricomycetes</taxon>
        <taxon>Agaricomycetidae</taxon>
        <taxon>Agaricales</taxon>
        <taxon>Tricholomatineae</taxon>
        <taxon>Lyophyllaceae</taxon>
        <taxon>Lyophyllum</taxon>
    </lineage>
</organism>
<dbReference type="AlphaFoldDB" id="A0A9P3PXH8"/>
<name>A0A9P3PXH8_LYOSH</name>
<feature type="compositionally biased region" description="Basic and acidic residues" evidence="1">
    <location>
        <begin position="350"/>
        <end position="410"/>
    </location>
</feature>
<feature type="region of interest" description="Disordered" evidence="1">
    <location>
        <begin position="340"/>
        <end position="472"/>
    </location>
</feature>
<gene>
    <name evidence="2" type="ORF">LshimejAT787_1403100</name>
</gene>
<dbReference type="OrthoDB" id="192148at2759"/>
<reference evidence="2" key="1">
    <citation type="submission" date="2022-07" db="EMBL/GenBank/DDBJ databases">
        <title>The genome of Lyophyllum shimeji provides insight into the initial evolution of ectomycorrhizal fungal genome.</title>
        <authorList>
            <person name="Kobayashi Y."/>
            <person name="Shibata T."/>
            <person name="Hirakawa H."/>
            <person name="Shigenobu S."/>
            <person name="Nishiyama T."/>
            <person name="Yamada A."/>
            <person name="Hasebe M."/>
            <person name="Kawaguchi M."/>
        </authorList>
    </citation>
    <scope>NUCLEOTIDE SEQUENCE</scope>
    <source>
        <strain evidence="2">AT787</strain>
    </source>
</reference>
<feature type="compositionally biased region" description="Polar residues" evidence="1">
    <location>
        <begin position="415"/>
        <end position="451"/>
    </location>
</feature>
<dbReference type="CDD" id="cd21037">
    <property type="entry name" value="MLKL_NTD"/>
    <property type="match status" value="1"/>
</dbReference>
<dbReference type="EMBL" id="BRPK01000014">
    <property type="protein sequence ID" value="GLB43798.1"/>
    <property type="molecule type" value="Genomic_DNA"/>
</dbReference>
<dbReference type="InterPro" id="IPR036537">
    <property type="entry name" value="Adaptor_Cbl_N_dom_sf"/>
</dbReference>